<sequence>MGKFIRTVILIVSLTVVIILATVWIAVHWVSGIWAQAAVSLVGFALATAWDCRIFYKRWAVIAPLLQRTPKQKKAADPEEKTTQKKPLR</sequence>
<evidence type="ECO:0000313" key="3">
    <source>
        <dbReference type="EMBL" id="KRO00275.1"/>
    </source>
</evidence>
<feature type="transmembrane region" description="Helical" evidence="2">
    <location>
        <begin position="33"/>
        <end position="50"/>
    </location>
</feature>
<dbReference type="OrthoDB" id="9902769at2"/>
<evidence type="ECO:0000256" key="1">
    <source>
        <dbReference type="SAM" id="MobiDB-lite"/>
    </source>
</evidence>
<keyword evidence="4" id="KW-1185">Reference proteome</keyword>
<keyword evidence="2" id="KW-0812">Transmembrane</keyword>
<dbReference type="RefSeq" id="WP_057879096.1">
    <property type="nucleotide sequence ID" value="NZ_JQCA01000126.1"/>
</dbReference>
<organism evidence="3 4">
    <name type="scientific">Levilactobacillus paucivorans</name>
    <dbReference type="NCBI Taxonomy" id="616990"/>
    <lineage>
        <taxon>Bacteria</taxon>
        <taxon>Bacillati</taxon>
        <taxon>Bacillota</taxon>
        <taxon>Bacilli</taxon>
        <taxon>Lactobacillales</taxon>
        <taxon>Lactobacillaceae</taxon>
        <taxon>Levilactobacillus</taxon>
    </lineage>
</organism>
<name>A0A0R2LNI3_9LACO</name>
<dbReference type="Proteomes" id="UP000051906">
    <property type="component" value="Unassembled WGS sequence"/>
</dbReference>
<comment type="caution">
    <text evidence="3">The sequence shown here is derived from an EMBL/GenBank/DDBJ whole genome shotgun (WGS) entry which is preliminary data.</text>
</comment>
<feature type="transmembrane region" description="Helical" evidence="2">
    <location>
        <begin position="7"/>
        <end position="27"/>
    </location>
</feature>
<dbReference type="AlphaFoldDB" id="A0A0R2LNI3"/>
<accession>A0A0R2LNI3</accession>
<dbReference type="EMBL" id="JQCA01000126">
    <property type="protein sequence ID" value="KRO00275.1"/>
    <property type="molecule type" value="Genomic_DNA"/>
</dbReference>
<reference evidence="3 4" key="1">
    <citation type="journal article" date="2015" name="Genome Announc.">
        <title>Expanding the biotechnology potential of lactobacilli through comparative genomics of 213 strains and associated genera.</title>
        <authorList>
            <person name="Sun Z."/>
            <person name="Harris H.M."/>
            <person name="McCann A."/>
            <person name="Guo C."/>
            <person name="Argimon S."/>
            <person name="Zhang W."/>
            <person name="Yang X."/>
            <person name="Jeffery I.B."/>
            <person name="Cooney J.C."/>
            <person name="Kagawa T.F."/>
            <person name="Liu W."/>
            <person name="Song Y."/>
            <person name="Salvetti E."/>
            <person name="Wrobel A."/>
            <person name="Rasinkangas P."/>
            <person name="Parkhill J."/>
            <person name="Rea M.C."/>
            <person name="O'Sullivan O."/>
            <person name="Ritari J."/>
            <person name="Douillard F.P."/>
            <person name="Paul Ross R."/>
            <person name="Yang R."/>
            <person name="Briner A.E."/>
            <person name="Felis G.E."/>
            <person name="de Vos W.M."/>
            <person name="Barrangou R."/>
            <person name="Klaenhammer T.R."/>
            <person name="Caufield P.W."/>
            <person name="Cui Y."/>
            <person name="Zhang H."/>
            <person name="O'Toole P.W."/>
        </authorList>
    </citation>
    <scope>NUCLEOTIDE SEQUENCE [LARGE SCALE GENOMIC DNA]</scope>
    <source>
        <strain evidence="3 4">DSM 22467</strain>
    </source>
</reference>
<keyword evidence="2" id="KW-1133">Transmembrane helix</keyword>
<feature type="compositionally biased region" description="Basic and acidic residues" evidence="1">
    <location>
        <begin position="74"/>
        <end position="83"/>
    </location>
</feature>
<keyword evidence="2" id="KW-0472">Membrane</keyword>
<dbReference type="STRING" id="616990.IV54_GL000598"/>
<dbReference type="PATRIC" id="fig|616990.3.peg.641"/>
<protein>
    <submittedName>
        <fullName evidence="3">Uncharacterized protein</fullName>
    </submittedName>
</protein>
<evidence type="ECO:0000256" key="2">
    <source>
        <dbReference type="SAM" id="Phobius"/>
    </source>
</evidence>
<evidence type="ECO:0000313" key="4">
    <source>
        <dbReference type="Proteomes" id="UP000051906"/>
    </source>
</evidence>
<proteinExistence type="predicted"/>
<gene>
    <name evidence="3" type="ORF">IV54_GL000598</name>
</gene>
<feature type="region of interest" description="Disordered" evidence="1">
    <location>
        <begin position="69"/>
        <end position="89"/>
    </location>
</feature>